<evidence type="ECO:0000256" key="2">
    <source>
        <dbReference type="ARBA" id="ARBA00022806"/>
    </source>
</evidence>
<name>A0A423WT29_9PEZI</name>
<dbReference type="GO" id="GO:0005737">
    <property type="term" value="C:cytoplasm"/>
    <property type="evidence" value="ECO:0007669"/>
    <property type="project" value="TreeGrafter"/>
</dbReference>
<dbReference type="InterPro" id="IPR052431">
    <property type="entry name" value="SKI2_subfamily_helicases"/>
</dbReference>
<comment type="caution">
    <text evidence="3">The sequence shown here is derived from an EMBL/GenBank/DDBJ whole genome shotgun (WGS) entry which is preliminary data.</text>
</comment>
<keyword evidence="1" id="KW-0378">Hydrolase</keyword>
<protein>
    <submittedName>
        <fullName evidence="3">Uncharacterized protein</fullName>
    </submittedName>
</protein>
<dbReference type="PANTHER" id="PTHR44533:SF4">
    <property type="entry name" value="DEAD_H RNA HELICASE, PUTATIVE-RELATED"/>
    <property type="match status" value="1"/>
</dbReference>
<dbReference type="EMBL" id="LKEA01000010">
    <property type="protein sequence ID" value="ROW06491.1"/>
    <property type="molecule type" value="Genomic_DNA"/>
</dbReference>
<dbReference type="Proteomes" id="UP000283895">
    <property type="component" value="Unassembled WGS sequence"/>
</dbReference>
<reference evidence="3 4" key="1">
    <citation type="submission" date="2015-09" db="EMBL/GenBank/DDBJ databases">
        <title>Host preference determinants of Valsa canker pathogens revealed by comparative genomics.</title>
        <authorList>
            <person name="Yin Z."/>
            <person name="Huang L."/>
        </authorList>
    </citation>
    <scope>NUCLEOTIDE SEQUENCE [LARGE SCALE GENOMIC DNA]</scope>
    <source>
        <strain evidence="3 4">03-1</strain>
    </source>
</reference>
<evidence type="ECO:0000313" key="4">
    <source>
        <dbReference type="Proteomes" id="UP000283895"/>
    </source>
</evidence>
<keyword evidence="2" id="KW-0547">Nucleotide-binding</keyword>
<gene>
    <name evidence="3" type="ORF">VMCG_04239</name>
</gene>
<evidence type="ECO:0000256" key="1">
    <source>
        <dbReference type="ARBA" id="ARBA00022801"/>
    </source>
</evidence>
<dbReference type="STRING" id="356882.A0A423WT29"/>
<dbReference type="GO" id="GO:0004386">
    <property type="term" value="F:helicase activity"/>
    <property type="evidence" value="ECO:0007669"/>
    <property type="project" value="UniProtKB-KW"/>
</dbReference>
<sequence>MAFSDGACDMGNTSSAWYDSVNPLRVDLVGDLAGRELFVIHGDALMLYCITKAKADLQDGFQFLHAIHAVENLLYKLKERGCYFHILDRSQSICFEFQSMNDPDFDQYLTLNAIRFFLCLDGPAFNACNKTSATSFLSIAHHLAARGYRLAFINGIEFASSGVRSSVISPTVSRQLVTIVLPERLPLTQLSFDLVQTSDEVSAATFLSEFSSACLGLLAGFPQDFKWDLEWGLFDLLDGRLLRYLLEKHPRLPKSLVEEVHGFAAKMTQVTGIDLSDHLPCFDLTSTTTCLNQHNRGQVAPRDNKLTPGYGVLPFSN</sequence>
<keyword evidence="4" id="KW-1185">Reference proteome</keyword>
<keyword evidence="2" id="KW-0067">ATP-binding</keyword>
<proteinExistence type="predicted"/>
<keyword evidence="2" id="KW-0347">Helicase</keyword>
<dbReference type="OrthoDB" id="2320933at2759"/>
<evidence type="ECO:0000313" key="3">
    <source>
        <dbReference type="EMBL" id="ROW06491.1"/>
    </source>
</evidence>
<organism evidence="3 4">
    <name type="scientific">Cytospora schulzeri</name>
    <dbReference type="NCBI Taxonomy" id="448051"/>
    <lineage>
        <taxon>Eukaryota</taxon>
        <taxon>Fungi</taxon>
        <taxon>Dikarya</taxon>
        <taxon>Ascomycota</taxon>
        <taxon>Pezizomycotina</taxon>
        <taxon>Sordariomycetes</taxon>
        <taxon>Sordariomycetidae</taxon>
        <taxon>Diaporthales</taxon>
        <taxon>Cytosporaceae</taxon>
        <taxon>Cytospora</taxon>
    </lineage>
</organism>
<dbReference type="AlphaFoldDB" id="A0A423WT29"/>
<accession>A0A423WT29</accession>
<dbReference type="PANTHER" id="PTHR44533">
    <property type="entry name" value="DEAD/H RNA HELICASE, PUTATIVE-RELATED"/>
    <property type="match status" value="1"/>
</dbReference>
<dbReference type="GO" id="GO:0016787">
    <property type="term" value="F:hydrolase activity"/>
    <property type="evidence" value="ECO:0007669"/>
    <property type="project" value="UniProtKB-KW"/>
</dbReference>